<comment type="caution">
    <text evidence="1">The sequence shown here is derived from an EMBL/GenBank/DDBJ whole genome shotgun (WGS) entry which is preliminary data.</text>
</comment>
<organism evidence="1">
    <name type="scientific">Bacillus velezensis</name>
    <dbReference type="NCBI Taxonomy" id="492670"/>
    <lineage>
        <taxon>Bacteria</taxon>
        <taxon>Bacillati</taxon>
        <taxon>Bacillota</taxon>
        <taxon>Bacilli</taxon>
        <taxon>Bacillales</taxon>
        <taxon>Bacillaceae</taxon>
        <taxon>Bacillus</taxon>
        <taxon>Bacillus amyloliquefaciens group</taxon>
    </lineage>
</organism>
<sequence>MYDQILNILTASWSRKTSTKWTEDCPATGQCGVTALVIQDVYGGDILKTKTGTSWHFYNRIDGEIYDFTSGQFSEPIVYQHILSSRDEAFSDTNEHQYRYLQSAFRKNMETEREKHL</sequence>
<protein>
    <recommendedName>
        <fullName evidence="2">YunG</fullName>
    </recommendedName>
</protein>
<proteinExistence type="predicted"/>
<dbReference type="InterPro" id="IPR056238">
    <property type="entry name" value="YunG-like"/>
</dbReference>
<dbReference type="AlphaFoldDB" id="A0A6A8LH73"/>
<dbReference type="Pfam" id="PF24585">
    <property type="entry name" value="YunG"/>
    <property type="match status" value="1"/>
</dbReference>
<name>A0A6A8LH73_BACVE</name>
<reference evidence="1" key="1">
    <citation type="submission" date="2019-11" db="EMBL/GenBank/DDBJ databases">
        <title>Draft Genome Sequence of Plant Growth-Promoting Rhizosphere-Associated Bacteria.</title>
        <authorList>
            <person name="Vasilyev I.Y."/>
            <person name="Radchenko V."/>
            <person name="Ilnitskaya E.V."/>
        </authorList>
    </citation>
    <scope>NUCLEOTIDE SEQUENCE</scope>
    <source>
        <strain evidence="1">VRA_517_n</strain>
    </source>
</reference>
<dbReference type="EMBL" id="WKKV01000001">
    <property type="protein sequence ID" value="MSE01159.1"/>
    <property type="molecule type" value="Genomic_DNA"/>
</dbReference>
<evidence type="ECO:0000313" key="1">
    <source>
        <dbReference type="EMBL" id="MSE01159.1"/>
    </source>
</evidence>
<dbReference type="RefSeq" id="WP_043867390.1">
    <property type="nucleotide sequence ID" value="NZ_CP010556.1"/>
</dbReference>
<evidence type="ECO:0008006" key="2">
    <source>
        <dbReference type="Google" id="ProtNLM"/>
    </source>
</evidence>
<accession>A0A6A8LH73</accession>
<gene>
    <name evidence="1" type="ORF">GKC39_03675</name>
</gene>